<evidence type="ECO:0000256" key="8">
    <source>
        <dbReference type="SAM" id="Phobius"/>
    </source>
</evidence>
<evidence type="ECO:0000256" key="7">
    <source>
        <dbReference type="ARBA" id="ARBA00023136"/>
    </source>
</evidence>
<keyword evidence="6" id="KW-0051">Antiviral defense</keyword>
<keyword evidence="7 8" id="KW-0472">Membrane</keyword>
<sequence length="157" mass="18025">MPEDLEHAWKIKEYIFQNIHFSDSKAGTIVAISTLNLTLLAFLPNNLSQESAVKVAISSVPLFLSIVCAIFSVLPRVDIKPLGRTVFWGNIQQYSTFAKYHNEFISKNTNKLEQVLEQVYCLAKIAQKKYSMVSWALRFQVIGLVVFWFVVFSIRIY</sequence>
<protein>
    <recommendedName>
        <fullName evidence="9">Pycsar effector protein domain-containing protein</fullName>
    </recommendedName>
</protein>
<keyword evidence="5 8" id="KW-1133">Transmembrane helix</keyword>
<evidence type="ECO:0000256" key="4">
    <source>
        <dbReference type="ARBA" id="ARBA00022741"/>
    </source>
</evidence>
<reference evidence="10" key="1">
    <citation type="submission" date="2019-11" db="EMBL/GenBank/DDBJ databases">
        <title>Genomic insights into an expanded diversity of filamentous marine cyanobacteria reveals the extraordinary biosynthetic potential of Moorea and Okeania.</title>
        <authorList>
            <person name="Ferreira Leao T."/>
            <person name="Wang M."/>
            <person name="Moss N."/>
            <person name="Da Silva R."/>
            <person name="Sanders J."/>
            <person name="Nurk S."/>
            <person name="Gurevich A."/>
            <person name="Humphrey G."/>
            <person name="Reher R."/>
            <person name="Zhu Q."/>
            <person name="Belda-Ferre P."/>
            <person name="Glukhov E."/>
            <person name="Rex R."/>
            <person name="Dorrestein P.C."/>
            <person name="Knight R."/>
            <person name="Pevzner P."/>
            <person name="Gerwick W.H."/>
            <person name="Gerwick L."/>
        </authorList>
    </citation>
    <scope>NUCLEOTIDE SEQUENCE</scope>
    <source>
        <strain evidence="10">SIO1C4</strain>
    </source>
</reference>
<dbReference type="AlphaFoldDB" id="A0A6B3NCQ6"/>
<dbReference type="GO" id="GO:0000166">
    <property type="term" value="F:nucleotide binding"/>
    <property type="evidence" value="ECO:0007669"/>
    <property type="project" value="UniProtKB-KW"/>
</dbReference>
<gene>
    <name evidence="10" type="ORF">F6J89_25485</name>
</gene>
<evidence type="ECO:0000313" key="10">
    <source>
        <dbReference type="EMBL" id="NER30879.1"/>
    </source>
</evidence>
<feature type="transmembrane region" description="Helical" evidence="8">
    <location>
        <begin position="55"/>
        <end position="74"/>
    </location>
</feature>
<dbReference type="GO" id="GO:0005886">
    <property type="term" value="C:plasma membrane"/>
    <property type="evidence" value="ECO:0007669"/>
    <property type="project" value="UniProtKB-SubCell"/>
</dbReference>
<feature type="transmembrane region" description="Helical" evidence="8">
    <location>
        <begin position="135"/>
        <end position="156"/>
    </location>
</feature>
<dbReference type="InterPro" id="IPR043760">
    <property type="entry name" value="PycTM_dom"/>
</dbReference>
<accession>A0A6B3NCQ6</accession>
<feature type="transmembrane region" description="Helical" evidence="8">
    <location>
        <begin position="26"/>
        <end position="43"/>
    </location>
</feature>
<evidence type="ECO:0000259" key="9">
    <source>
        <dbReference type="Pfam" id="PF18967"/>
    </source>
</evidence>
<evidence type="ECO:0000256" key="3">
    <source>
        <dbReference type="ARBA" id="ARBA00022692"/>
    </source>
</evidence>
<name>A0A6B3NCQ6_9CYAN</name>
<evidence type="ECO:0000256" key="6">
    <source>
        <dbReference type="ARBA" id="ARBA00023118"/>
    </source>
</evidence>
<evidence type="ECO:0000256" key="1">
    <source>
        <dbReference type="ARBA" id="ARBA00004236"/>
    </source>
</evidence>
<dbReference type="GO" id="GO:0051607">
    <property type="term" value="P:defense response to virus"/>
    <property type="evidence" value="ECO:0007669"/>
    <property type="project" value="UniProtKB-KW"/>
</dbReference>
<keyword evidence="2" id="KW-1003">Cell membrane</keyword>
<proteinExistence type="predicted"/>
<organism evidence="10">
    <name type="scientific">Symploca sp. SIO1C4</name>
    <dbReference type="NCBI Taxonomy" id="2607765"/>
    <lineage>
        <taxon>Bacteria</taxon>
        <taxon>Bacillati</taxon>
        <taxon>Cyanobacteriota</taxon>
        <taxon>Cyanophyceae</taxon>
        <taxon>Coleofasciculales</taxon>
        <taxon>Coleofasciculaceae</taxon>
        <taxon>Symploca</taxon>
    </lineage>
</organism>
<comment type="caution">
    <text evidence="10">The sequence shown here is derived from an EMBL/GenBank/DDBJ whole genome shotgun (WGS) entry which is preliminary data.</text>
</comment>
<keyword evidence="3 8" id="KW-0812">Transmembrane</keyword>
<dbReference type="EMBL" id="JAAHFQ010000664">
    <property type="protein sequence ID" value="NER30879.1"/>
    <property type="molecule type" value="Genomic_DNA"/>
</dbReference>
<comment type="subcellular location">
    <subcellularLocation>
        <location evidence="1">Cell membrane</location>
    </subcellularLocation>
</comment>
<feature type="domain" description="Pycsar effector protein" evidence="9">
    <location>
        <begin position="7"/>
        <end position="152"/>
    </location>
</feature>
<keyword evidence="4" id="KW-0547">Nucleotide-binding</keyword>
<evidence type="ECO:0000256" key="2">
    <source>
        <dbReference type="ARBA" id="ARBA00022475"/>
    </source>
</evidence>
<evidence type="ECO:0000256" key="5">
    <source>
        <dbReference type="ARBA" id="ARBA00022989"/>
    </source>
</evidence>
<dbReference type="Pfam" id="PF18967">
    <property type="entry name" value="PycTM"/>
    <property type="match status" value="1"/>
</dbReference>